<proteinExistence type="predicted"/>
<dbReference type="GO" id="GO:0016787">
    <property type="term" value="F:hydrolase activity"/>
    <property type="evidence" value="ECO:0007669"/>
    <property type="project" value="UniProtKB-KW"/>
</dbReference>
<sequence>MLKNYFKIAIAVLRRRKFFTFISLFGISFTLTILLVLTAFIDKVVGDNYPDRKRDRSLYINRLEQKGKDMSMSGALSYYFLSHYAGSMKTPVKMTIFSGFGGTNTYVNNKKIAVDYKYTDANYWDILEYDFLEGKAFTKQQVDNAEKVAVISEDIKKAYFGDVASVVGKFIEADNVKYRVIGVVKDIPITSYMTYSQIYLPYTVSKTDYKDKGYGGGYSAILLANSSADVQKMHDEYEQLVKRIPITTKGISVMYSHANSYLASYVDTGREDQSGVILVITVLGTFVFLFMLLPTLNLVNINITRIMERSSEIGVRKAFGASSKTLVYQFIVENIILTLLGGIIGIVLAFIAIQILNNANLIPNLVLSVNLMVLFIGLIICLVFGLISGVYPAWRMSKLNVVTALKAQ</sequence>
<evidence type="ECO:0000256" key="3">
    <source>
        <dbReference type="ARBA" id="ARBA00022692"/>
    </source>
</evidence>
<dbReference type="Pfam" id="PF12704">
    <property type="entry name" value="MacB_PCD"/>
    <property type="match status" value="1"/>
</dbReference>
<evidence type="ECO:0000256" key="4">
    <source>
        <dbReference type="ARBA" id="ARBA00022989"/>
    </source>
</evidence>
<dbReference type="GO" id="GO:0022857">
    <property type="term" value="F:transmembrane transporter activity"/>
    <property type="evidence" value="ECO:0007669"/>
    <property type="project" value="TreeGrafter"/>
</dbReference>
<dbReference type="GO" id="GO:0005524">
    <property type="term" value="F:ATP binding"/>
    <property type="evidence" value="ECO:0007669"/>
    <property type="project" value="UniProtKB-KW"/>
</dbReference>
<accession>A0A0X8X4U1</accession>
<name>A0A0X8X4U1_9SPHI</name>
<dbReference type="RefSeq" id="WP_096353300.1">
    <property type="nucleotide sequence ID" value="NZ_AP017313.1"/>
</dbReference>
<dbReference type="Pfam" id="PF02687">
    <property type="entry name" value="FtsX"/>
    <property type="match status" value="1"/>
</dbReference>
<comment type="subcellular location">
    <subcellularLocation>
        <location evidence="1">Cell membrane</location>
        <topology evidence="1">Multi-pass membrane protein</topology>
    </subcellularLocation>
</comment>
<dbReference type="Proteomes" id="UP000218263">
    <property type="component" value="Chromosome"/>
</dbReference>
<feature type="domain" description="ABC3 transporter permease C-terminal" evidence="6">
    <location>
        <begin position="285"/>
        <end position="400"/>
    </location>
</feature>
<dbReference type="OrthoDB" id="8740261at2"/>
<organism evidence="8 9">
    <name type="scientific">Mucilaginibacter gotjawali</name>
    <dbReference type="NCBI Taxonomy" id="1550579"/>
    <lineage>
        <taxon>Bacteria</taxon>
        <taxon>Pseudomonadati</taxon>
        <taxon>Bacteroidota</taxon>
        <taxon>Sphingobacteriia</taxon>
        <taxon>Sphingobacteriales</taxon>
        <taxon>Sphingobacteriaceae</taxon>
        <taxon>Mucilaginibacter</taxon>
    </lineage>
</organism>
<dbReference type="InterPro" id="IPR025857">
    <property type="entry name" value="MacB_PCD"/>
</dbReference>
<keyword evidence="9" id="KW-1185">Reference proteome</keyword>
<keyword evidence="5" id="KW-0472">Membrane</keyword>
<keyword evidence="4" id="KW-1133">Transmembrane helix</keyword>
<keyword evidence="8" id="KW-0547">Nucleotide-binding</keyword>
<protein>
    <submittedName>
        <fullName evidence="8">Macrolide export ATP-binding/permease protein MacB</fullName>
        <ecNumber evidence="8">3.6.3.-</ecNumber>
    </submittedName>
</protein>
<evidence type="ECO:0000313" key="9">
    <source>
        <dbReference type="Proteomes" id="UP000218263"/>
    </source>
</evidence>
<dbReference type="EMBL" id="AP017313">
    <property type="protein sequence ID" value="BAU55113.1"/>
    <property type="molecule type" value="Genomic_DNA"/>
</dbReference>
<keyword evidence="2" id="KW-1003">Cell membrane</keyword>
<dbReference type="EC" id="3.6.3.-" evidence="8"/>
<feature type="domain" description="MacB-like periplasmic core" evidence="7">
    <location>
        <begin position="20"/>
        <end position="239"/>
    </location>
</feature>
<evidence type="ECO:0000259" key="6">
    <source>
        <dbReference type="Pfam" id="PF02687"/>
    </source>
</evidence>
<keyword evidence="8" id="KW-0067">ATP-binding</keyword>
<dbReference type="GO" id="GO:0005886">
    <property type="term" value="C:plasma membrane"/>
    <property type="evidence" value="ECO:0007669"/>
    <property type="project" value="UniProtKB-SubCell"/>
</dbReference>
<dbReference type="KEGG" id="mgot:MgSA37_03294"/>
<evidence type="ECO:0000256" key="2">
    <source>
        <dbReference type="ARBA" id="ARBA00022475"/>
    </source>
</evidence>
<reference evidence="8 9" key="1">
    <citation type="submission" date="2015-12" db="EMBL/GenBank/DDBJ databases">
        <title>Genome sequence of Mucilaginibacter gotjawali.</title>
        <authorList>
            <person name="Lee J.S."/>
            <person name="Lee K.C."/>
            <person name="Kim K.K."/>
            <person name="Lee B.W."/>
        </authorList>
    </citation>
    <scope>NUCLEOTIDE SEQUENCE [LARGE SCALE GENOMIC DNA]</scope>
    <source>
        <strain evidence="8 9">SA3-7</strain>
    </source>
</reference>
<evidence type="ECO:0000259" key="7">
    <source>
        <dbReference type="Pfam" id="PF12704"/>
    </source>
</evidence>
<keyword evidence="3" id="KW-0812">Transmembrane</keyword>
<dbReference type="InterPro" id="IPR050250">
    <property type="entry name" value="Macrolide_Exporter_MacB"/>
</dbReference>
<evidence type="ECO:0000256" key="1">
    <source>
        <dbReference type="ARBA" id="ARBA00004651"/>
    </source>
</evidence>
<dbReference type="PANTHER" id="PTHR30572">
    <property type="entry name" value="MEMBRANE COMPONENT OF TRANSPORTER-RELATED"/>
    <property type="match status" value="1"/>
</dbReference>
<dbReference type="InterPro" id="IPR003838">
    <property type="entry name" value="ABC3_permease_C"/>
</dbReference>
<keyword evidence="8" id="KW-0378">Hydrolase</keyword>
<dbReference type="PANTHER" id="PTHR30572:SF18">
    <property type="entry name" value="ABC-TYPE MACROLIDE FAMILY EXPORT SYSTEM PERMEASE COMPONENT 2"/>
    <property type="match status" value="1"/>
</dbReference>
<gene>
    <name evidence="8" type="primary">macB_24</name>
    <name evidence="8" type="ORF">MgSA37_03294</name>
</gene>
<evidence type="ECO:0000256" key="5">
    <source>
        <dbReference type="ARBA" id="ARBA00023136"/>
    </source>
</evidence>
<dbReference type="AlphaFoldDB" id="A0A0X8X4U1"/>
<evidence type="ECO:0000313" key="8">
    <source>
        <dbReference type="EMBL" id="BAU55113.1"/>
    </source>
</evidence>